<gene>
    <name evidence="2" type="ORF">LELG_00249</name>
</gene>
<name>A5DSB3_LODEL</name>
<keyword evidence="3" id="KW-1185">Reference proteome</keyword>
<evidence type="ECO:0000313" key="2">
    <source>
        <dbReference type="EMBL" id="EDK42071.1"/>
    </source>
</evidence>
<dbReference type="HOGENOM" id="CLU_930882_0_0_1"/>
<proteinExistence type="predicted"/>
<evidence type="ECO:0000256" key="1">
    <source>
        <dbReference type="SAM" id="SignalP"/>
    </source>
</evidence>
<dbReference type="VEuPathDB" id="FungiDB:LELG_00249"/>
<dbReference type="InParanoid" id="A5DSB3"/>
<dbReference type="KEGG" id="lel:PVL30_000244"/>
<organism evidence="2 3">
    <name type="scientific">Lodderomyces elongisporus (strain ATCC 11503 / CBS 2605 / JCM 1781 / NBRC 1676 / NRRL YB-4239)</name>
    <name type="common">Yeast</name>
    <name type="synonym">Saccharomyces elongisporus</name>
    <dbReference type="NCBI Taxonomy" id="379508"/>
    <lineage>
        <taxon>Eukaryota</taxon>
        <taxon>Fungi</taxon>
        <taxon>Dikarya</taxon>
        <taxon>Ascomycota</taxon>
        <taxon>Saccharomycotina</taxon>
        <taxon>Pichiomycetes</taxon>
        <taxon>Debaryomycetaceae</taxon>
        <taxon>Candida/Lodderomyces clade</taxon>
        <taxon>Lodderomyces</taxon>
    </lineage>
</organism>
<feature type="chain" id="PRO_5002681265" evidence="1">
    <location>
        <begin position="21"/>
        <end position="299"/>
    </location>
</feature>
<protein>
    <submittedName>
        <fullName evidence="2">Uncharacterized protein</fullName>
    </submittedName>
</protein>
<dbReference type="EMBL" id="CH981524">
    <property type="protein sequence ID" value="EDK42071.1"/>
    <property type="molecule type" value="Genomic_DNA"/>
</dbReference>
<sequence length="299" mass="34456">MHTFTRIGVIFSFFILLVKTNEIVDNVLYAHSGLKSNIVLRELHDGIDPYQMKLNELEHPENINLVVNLDAIDYLLNDGAKKQSENESGNNKPDDKDLIQLAQNYIPAHKLNAVTTSFVKNKVSELTNWASKYFAKTFKYIYQNFIFKIIKYSYFWAYQLTKYTVKLTGWYYGTSNLPIKCFIGLDWIDVDTQGRYLVGWETFTLNDNCAETVDQRALEIILAQAKIKAAENDEVNLCHFYKNEAGIDSGAWFANIRVLSVKEHLELGENIWDISCEEGKQSKRETLWEVLQKGVAVLL</sequence>
<reference evidence="2 3" key="1">
    <citation type="journal article" date="2009" name="Nature">
        <title>Evolution of pathogenicity and sexual reproduction in eight Candida genomes.</title>
        <authorList>
            <person name="Butler G."/>
            <person name="Rasmussen M.D."/>
            <person name="Lin M.F."/>
            <person name="Santos M.A."/>
            <person name="Sakthikumar S."/>
            <person name="Munro C.A."/>
            <person name="Rheinbay E."/>
            <person name="Grabherr M."/>
            <person name="Forche A."/>
            <person name="Reedy J.L."/>
            <person name="Agrafioti I."/>
            <person name="Arnaud M.B."/>
            <person name="Bates S."/>
            <person name="Brown A.J."/>
            <person name="Brunke S."/>
            <person name="Costanzo M.C."/>
            <person name="Fitzpatrick D.A."/>
            <person name="de Groot P.W."/>
            <person name="Harris D."/>
            <person name="Hoyer L.L."/>
            <person name="Hube B."/>
            <person name="Klis F.M."/>
            <person name="Kodira C."/>
            <person name="Lennard N."/>
            <person name="Logue M.E."/>
            <person name="Martin R."/>
            <person name="Neiman A.M."/>
            <person name="Nikolaou E."/>
            <person name="Quail M.A."/>
            <person name="Quinn J."/>
            <person name="Santos M.C."/>
            <person name="Schmitzberger F.F."/>
            <person name="Sherlock G."/>
            <person name="Shah P."/>
            <person name="Silverstein K.A."/>
            <person name="Skrzypek M.S."/>
            <person name="Soll D."/>
            <person name="Staggs R."/>
            <person name="Stansfield I."/>
            <person name="Stumpf M.P."/>
            <person name="Sudbery P.E."/>
            <person name="Srikantha T."/>
            <person name="Zeng Q."/>
            <person name="Berman J."/>
            <person name="Berriman M."/>
            <person name="Heitman J."/>
            <person name="Gow N.A."/>
            <person name="Lorenz M.C."/>
            <person name="Birren B.W."/>
            <person name="Kellis M."/>
            <person name="Cuomo C.A."/>
        </authorList>
    </citation>
    <scope>NUCLEOTIDE SEQUENCE [LARGE SCALE GENOMIC DNA]</scope>
    <source>
        <strain evidence="3">ATCC 11503 / BCRC 21390 / CBS 2605 / JCM 1781 / NBRC 1676 / NRRL YB-4239</strain>
    </source>
</reference>
<feature type="signal peptide" evidence="1">
    <location>
        <begin position="1"/>
        <end position="20"/>
    </location>
</feature>
<dbReference type="OrthoDB" id="4015216at2759"/>
<keyword evidence="1" id="KW-0732">Signal</keyword>
<accession>A5DSB3</accession>
<dbReference type="AlphaFoldDB" id="A5DSB3"/>
<evidence type="ECO:0000313" key="3">
    <source>
        <dbReference type="Proteomes" id="UP000001996"/>
    </source>
</evidence>
<dbReference type="Proteomes" id="UP000001996">
    <property type="component" value="Unassembled WGS sequence"/>
</dbReference>
<dbReference type="GeneID" id="5235936"/>